<dbReference type="SUPFAM" id="SSF56281">
    <property type="entry name" value="Metallo-hydrolase/oxidoreductase"/>
    <property type="match status" value="1"/>
</dbReference>
<proteinExistence type="predicted"/>
<dbReference type="EMBL" id="FQZP01000014">
    <property type="protein sequence ID" value="SHI89500.1"/>
    <property type="molecule type" value="Genomic_DNA"/>
</dbReference>
<feature type="domain" description="Metallo-beta-lactamase" evidence="2">
    <location>
        <begin position="76"/>
        <end position="247"/>
    </location>
</feature>
<dbReference type="AlphaFoldDB" id="A0A1M6EVT1"/>
<feature type="chain" id="PRO_5038420529" evidence="1">
    <location>
        <begin position="26"/>
        <end position="265"/>
    </location>
</feature>
<evidence type="ECO:0000259" key="2">
    <source>
        <dbReference type="SMART" id="SM00849"/>
    </source>
</evidence>
<dbReference type="OrthoDB" id="9769598at2"/>
<reference evidence="3 4" key="1">
    <citation type="submission" date="2016-11" db="EMBL/GenBank/DDBJ databases">
        <authorList>
            <person name="Varghese N."/>
            <person name="Submissions S."/>
        </authorList>
    </citation>
    <scope>NUCLEOTIDE SEQUENCE [LARGE SCALE GENOMIC DNA]</scope>
    <source>
        <strain evidence="3 4">DSM 19027</strain>
    </source>
</reference>
<sequence length="265" mass="29227">MKTIKRLGSLLAIAFLLFAAGCGERAEGSTKPEIKRPDESFLKYGEEYTDIVELIKINDSVWVHTSYDEIHGALTSLNGLVVLTDDGLVLVNAPWTGKQVDSLVTLAREQFNCDFVEAIVTDADPGHAGGMCRLMEKGIGITCLETVARKAQELSLFEPGTVLQGDEAFITCGDTEFEIFYPGKGYSESNTIVWIDKYNLLFAGNIVKEYGARSLGKPGDTGEKDWMDSLYNIMSRYDDIEIVIPGHGQWGDASLIEYTLGLFEQ</sequence>
<dbReference type="InterPro" id="IPR001279">
    <property type="entry name" value="Metallo-B-lactamas"/>
</dbReference>
<dbReference type="Proteomes" id="UP000324781">
    <property type="component" value="Unassembled WGS sequence"/>
</dbReference>
<protein>
    <submittedName>
        <fullName evidence="3">Metallo-beta-lactamase class B</fullName>
    </submittedName>
</protein>
<name>A0A1M6EVT1_9FIRM</name>
<accession>A0A1M6EVT1</accession>
<feature type="signal peptide" evidence="1">
    <location>
        <begin position="1"/>
        <end position="25"/>
    </location>
</feature>
<dbReference type="Gene3D" id="3.60.15.10">
    <property type="entry name" value="Ribonuclease Z/Hydroxyacylglutathione hydrolase-like"/>
    <property type="match status" value="1"/>
</dbReference>
<dbReference type="InterPro" id="IPR036866">
    <property type="entry name" value="RibonucZ/Hydroxyglut_hydro"/>
</dbReference>
<dbReference type="SMART" id="SM00849">
    <property type="entry name" value="Lactamase_B"/>
    <property type="match status" value="1"/>
</dbReference>
<dbReference type="RefSeq" id="WP_149678350.1">
    <property type="nucleotide sequence ID" value="NZ_DAONMB010000004.1"/>
</dbReference>
<evidence type="ECO:0000256" key="1">
    <source>
        <dbReference type="SAM" id="SignalP"/>
    </source>
</evidence>
<evidence type="ECO:0000313" key="3">
    <source>
        <dbReference type="EMBL" id="SHI89500.1"/>
    </source>
</evidence>
<keyword evidence="4" id="KW-1185">Reference proteome</keyword>
<evidence type="ECO:0000313" key="4">
    <source>
        <dbReference type="Proteomes" id="UP000324781"/>
    </source>
</evidence>
<organism evidence="3 4">
    <name type="scientific">Thermoclostridium caenicola</name>
    <dbReference type="NCBI Taxonomy" id="659425"/>
    <lineage>
        <taxon>Bacteria</taxon>
        <taxon>Bacillati</taxon>
        <taxon>Bacillota</taxon>
        <taxon>Clostridia</taxon>
        <taxon>Eubacteriales</taxon>
        <taxon>Oscillospiraceae</taxon>
        <taxon>Thermoclostridium</taxon>
    </lineage>
</organism>
<dbReference type="PROSITE" id="PS51257">
    <property type="entry name" value="PROKAR_LIPOPROTEIN"/>
    <property type="match status" value="1"/>
</dbReference>
<keyword evidence="1" id="KW-0732">Signal</keyword>
<gene>
    <name evidence="3" type="ORF">SAMN05444373_10149</name>
</gene>